<evidence type="ECO:0000313" key="3">
    <source>
        <dbReference type="EMBL" id="CAB4277916.1"/>
    </source>
</evidence>
<evidence type="ECO:0008006" key="5">
    <source>
        <dbReference type="Google" id="ProtNLM"/>
    </source>
</evidence>
<name>A0A6J5UN02_PRUAR</name>
<dbReference type="EMBL" id="CAEKDK010000004">
    <property type="protein sequence ID" value="CAB4277916.1"/>
    <property type="molecule type" value="Genomic_DNA"/>
</dbReference>
<accession>A0A6J5UN02</accession>
<proteinExistence type="predicted"/>
<feature type="region of interest" description="Disordered" evidence="1">
    <location>
        <begin position="87"/>
        <end position="111"/>
    </location>
</feature>
<sequence>MASSSKSFLLLDFIFALVILISSEVSARELAEITKPAIPIRGNTYPFEGTTTKSEKDDQKKTTVEEKIVVVFKKTTVTTPKCDRYIRPCHMTPPPPKPQPGPGVVEIEIGN</sequence>
<dbReference type="AlphaFoldDB" id="A0A6J5UN02"/>
<evidence type="ECO:0000313" key="4">
    <source>
        <dbReference type="Proteomes" id="UP000507222"/>
    </source>
</evidence>
<keyword evidence="2" id="KW-0732">Signal</keyword>
<feature type="chain" id="PRO_5026845233" description="Transmembrane protein" evidence="2">
    <location>
        <begin position="28"/>
        <end position="111"/>
    </location>
</feature>
<gene>
    <name evidence="3" type="ORF">CURHAP_LOCUS28007</name>
</gene>
<organism evidence="3 4">
    <name type="scientific">Prunus armeniaca</name>
    <name type="common">Apricot</name>
    <name type="synonym">Armeniaca vulgaris</name>
    <dbReference type="NCBI Taxonomy" id="36596"/>
    <lineage>
        <taxon>Eukaryota</taxon>
        <taxon>Viridiplantae</taxon>
        <taxon>Streptophyta</taxon>
        <taxon>Embryophyta</taxon>
        <taxon>Tracheophyta</taxon>
        <taxon>Spermatophyta</taxon>
        <taxon>Magnoliopsida</taxon>
        <taxon>eudicotyledons</taxon>
        <taxon>Gunneridae</taxon>
        <taxon>Pentapetalae</taxon>
        <taxon>rosids</taxon>
        <taxon>fabids</taxon>
        <taxon>Rosales</taxon>
        <taxon>Rosaceae</taxon>
        <taxon>Amygdaloideae</taxon>
        <taxon>Amygdaleae</taxon>
        <taxon>Prunus</taxon>
    </lineage>
</organism>
<evidence type="ECO:0000256" key="1">
    <source>
        <dbReference type="SAM" id="MobiDB-lite"/>
    </source>
</evidence>
<feature type="compositionally biased region" description="Pro residues" evidence="1">
    <location>
        <begin position="91"/>
        <end position="101"/>
    </location>
</feature>
<feature type="signal peptide" evidence="2">
    <location>
        <begin position="1"/>
        <end position="27"/>
    </location>
</feature>
<reference evidence="3 4" key="1">
    <citation type="submission" date="2020-05" db="EMBL/GenBank/DDBJ databases">
        <authorList>
            <person name="Campoy J."/>
            <person name="Schneeberger K."/>
            <person name="Spophaly S."/>
        </authorList>
    </citation>
    <scope>NUCLEOTIDE SEQUENCE [LARGE SCALE GENOMIC DNA]</scope>
    <source>
        <strain evidence="3">PruArmRojPasFocal</strain>
    </source>
</reference>
<protein>
    <recommendedName>
        <fullName evidence="5">Transmembrane protein</fullName>
    </recommendedName>
</protein>
<dbReference type="Proteomes" id="UP000507222">
    <property type="component" value="Unassembled WGS sequence"/>
</dbReference>
<evidence type="ECO:0000256" key="2">
    <source>
        <dbReference type="SAM" id="SignalP"/>
    </source>
</evidence>